<protein>
    <submittedName>
        <fullName evidence="1">Uncharacterized protein</fullName>
    </submittedName>
</protein>
<evidence type="ECO:0000313" key="2">
    <source>
        <dbReference type="Proteomes" id="UP001164390"/>
    </source>
</evidence>
<dbReference type="EMBL" id="CP094970">
    <property type="protein sequence ID" value="UYM07323.1"/>
    <property type="molecule type" value="Genomic_DNA"/>
</dbReference>
<dbReference type="KEGG" id="sgrg:L0C25_09690"/>
<dbReference type="Proteomes" id="UP001164390">
    <property type="component" value="Chromosome"/>
</dbReference>
<evidence type="ECO:0000313" key="1">
    <source>
        <dbReference type="EMBL" id="UYM07323.1"/>
    </source>
</evidence>
<sequence>MIEFHRARLMAIDNWSTVQGAMAAQGDSVSAIAHALGVSHLGAHSVIAMANGPLPSRRHVESQLNSLDQLRRIVDGT</sequence>
<proteinExistence type="predicted"/>
<dbReference type="RefSeq" id="WP_271636291.1">
    <property type="nucleotide sequence ID" value="NZ_CP094970.1"/>
</dbReference>
<keyword evidence="2" id="KW-1185">Reference proteome</keyword>
<accession>A0AA46TLG7</accession>
<organism evidence="1 2">
    <name type="scientific">Solicola gregarius</name>
    <dbReference type="NCBI Taxonomy" id="2908642"/>
    <lineage>
        <taxon>Bacteria</taxon>
        <taxon>Bacillati</taxon>
        <taxon>Actinomycetota</taxon>
        <taxon>Actinomycetes</taxon>
        <taxon>Propionibacteriales</taxon>
        <taxon>Nocardioidaceae</taxon>
        <taxon>Solicola</taxon>
    </lineage>
</organism>
<gene>
    <name evidence="1" type="ORF">L0C25_09690</name>
</gene>
<dbReference type="AlphaFoldDB" id="A0AA46TLG7"/>
<name>A0AA46TLG7_9ACTN</name>
<reference evidence="1" key="1">
    <citation type="submission" date="2022-01" db="EMBL/GenBank/DDBJ databases">
        <title>Nocardioidaceae gen. sp. A5X3R13.</title>
        <authorList>
            <person name="Lopez Marin M.A."/>
            <person name="Uhlik O."/>
        </authorList>
    </citation>
    <scope>NUCLEOTIDE SEQUENCE</scope>
    <source>
        <strain evidence="1">A5X3R13</strain>
    </source>
</reference>